<reference evidence="4" key="1">
    <citation type="submission" date="2015-08" db="EMBL/GenBank/DDBJ databases">
        <authorList>
            <person name="Babu N.S."/>
            <person name="Beckwith C.J."/>
            <person name="Beseler K.G."/>
            <person name="Brison A."/>
            <person name="Carone J.V."/>
            <person name="Caskin T.P."/>
            <person name="Diamond M."/>
            <person name="Durham M.E."/>
            <person name="Foxe J.M."/>
            <person name="Go M."/>
            <person name="Henderson B.A."/>
            <person name="Jones I.B."/>
            <person name="McGettigan J.A."/>
            <person name="Micheletti S.J."/>
            <person name="Nasrallah M.E."/>
            <person name="Ortiz D."/>
            <person name="Piller C.R."/>
            <person name="Privatt S.R."/>
            <person name="Schneider S.L."/>
            <person name="Sharp S."/>
            <person name="Smith T.C."/>
            <person name="Stanton J.D."/>
            <person name="Ullery H.E."/>
            <person name="Wilson R.J."/>
            <person name="Serrano M.G."/>
            <person name="Buck G."/>
            <person name="Lee V."/>
            <person name="Wang Y."/>
            <person name="Carvalho R."/>
            <person name="Voegtly L."/>
            <person name="Shi R."/>
            <person name="Duckworth R."/>
            <person name="Johnson A."/>
            <person name="Loviza R."/>
            <person name="Walstead R."/>
            <person name="Shah Z."/>
            <person name="Kiflezghi M."/>
            <person name="Wade K."/>
            <person name="Ball S.L."/>
            <person name="Bradley K.W."/>
            <person name="Asai D.J."/>
            <person name="Bowman C.A."/>
            <person name="Russell D.A."/>
            <person name="Pope W.H."/>
            <person name="Jacobs-Sera D."/>
            <person name="Hendrix R.W."/>
            <person name="Hatfull G.F."/>
        </authorList>
    </citation>
    <scope>NUCLEOTIDE SEQUENCE</scope>
</reference>
<evidence type="ECO:0000256" key="3">
    <source>
        <dbReference type="SAM" id="Phobius"/>
    </source>
</evidence>
<protein>
    <submittedName>
        <fullName evidence="4">Uncharacterized protein</fullName>
    </submittedName>
</protein>
<keyword evidence="3" id="KW-0472">Membrane</keyword>
<name>A0A1D1ZML8_AUXPR</name>
<dbReference type="AlphaFoldDB" id="A0A1D1ZML8"/>
<sequence>HRHDSTSLGTKTLILRTSLNFTLRVVISSPKNDSAIFSAWPTSDLYSLRRAHASPPTRQMFTYGRARVMRNDPKVAIAAILVFLLSLSSFVAFFALRGAQGTATEVRRELKQSRVQTKKVLDLTAKLSKEAEELRIERDQLLELKKTAMANAAALNETIQKANLANEQLRMELKTLEMERRAAEATARQAQTELRAAQDGTASALASVAACQGRLQTSMADTAAAGREAQRGQAAGGGGGDEADAGGARLADGGAGAGRGAALADGAGLSARHALPSPQPLAMQA</sequence>
<keyword evidence="3" id="KW-0812">Transmembrane</keyword>
<evidence type="ECO:0000256" key="2">
    <source>
        <dbReference type="SAM" id="MobiDB-lite"/>
    </source>
</evidence>
<organism evidence="4">
    <name type="scientific">Auxenochlorella protothecoides</name>
    <name type="common">Green microalga</name>
    <name type="synonym">Chlorella protothecoides</name>
    <dbReference type="NCBI Taxonomy" id="3075"/>
    <lineage>
        <taxon>Eukaryota</taxon>
        <taxon>Viridiplantae</taxon>
        <taxon>Chlorophyta</taxon>
        <taxon>core chlorophytes</taxon>
        <taxon>Trebouxiophyceae</taxon>
        <taxon>Chlorellales</taxon>
        <taxon>Chlorellaceae</taxon>
        <taxon>Auxenochlorella</taxon>
    </lineage>
</organism>
<feature type="non-terminal residue" evidence="4">
    <location>
        <position position="1"/>
    </location>
</feature>
<keyword evidence="1" id="KW-0175">Coiled coil</keyword>
<keyword evidence="3" id="KW-1133">Transmembrane helix</keyword>
<evidence type="ECO:0000256" key="1">
    <source>
        <dbReference type="SAM" id="Coils"/>
    </source>
</evidence>
<dbReference type="EMBL" id="GDKF01010555">
    <property type="protein sequence ID" value="JAT68067.1"/>
    <property type="molecule type" value="Transcribed_RNA"/>
</dbReference>
<gene>
    <name evidence="4" type="ORF">g.130</name>
</gene>
<evidence type="ECO:0000313" key="4">
    <source>
        <dbReference type="EMBL" id="JAT68067.1"/>
    </source>
</evidence>
<feature type="transmembrane region" description="Helical" evidence="3">
    <location>
        <begin position="75"/>
        <end position="96"/>
    </location>
</feature>
<proteinExistence type="predicted"/>
<feature type="coiled-coil region" evidence="1">
    <location>
        <begin position="124"/>
        <end position="200"/>
    </location>
</feature>
<accession>A0A1D1ZML8</accession>
<feature type="region of interest" description="Disordered" evidence="2">
    <location>
        <begin position="222"/>
        <end position="262"/>
    </location>
</feature>
<feature type="compositionally biased region" description="Low complexity" evidence="2">
    <location>
        <begin position="223"/>
        <end position="233"/>
    </location>
</feature>